<protein>
    <recommendedName>
        <fullName evidence="4">Endonuclease</fullName>
    </recommendedName>
</protein>
<dbReference type="AlphaFoldDB" id="A0A2K9EZV7"/>
<organism evidence="2 3">
    <name type="scientific">Paracoccus tegillarcae</name>
    <dbReference type="NCBI Taxonomy" id="1529068"/>
    <lineage>
        <taxon>Bacteria</taxon>
        <taxon>Pseudomonadati</taxon>
        <taxon>Pseudomonadota</taxon>
        <taxon>Alphaproteobacteria</taxon>
        <taxon>Rhodobacterales</taxon>
        <taxon>Paracoccaceae</taxon>
        <taxon>Paracoccus</taxon>
    </lineage>
</organism>
<dbReference type="PANTHER" id="PTHR34039:SF1">
    <property type="entry name" value="UPF0102 PROTEIN YRAN"/>
    <property type="match status" value="1"/>
</dbReference>
<reference evidence="2 3" key="1">
    <citation type="submission" date="2017-12" db="EMBL/GenBank/DDBJ databases">
        <authorList>
            <person name="Hurst M.R.H."/>
        </authorList>
    </citation>
    <scope>NUCLEOTIDE SEQUENCE [LARGE SCALE GENOMIC DNA]</scope>
    <source>
        <strain evidence="2 3">BM15</strain>
    </source>
</reference>
<evidence type="ECO:0000313" key="3">
    <source>
        <dbReference type="Proteomes" id="UP000233742"/>
    </source>
</evidence>
<proteinExistence type="inferred from homology"/>
<dbReference type="RefSeq" id="WP_101459096.1">
    <property type="nucleotide sequence ID" value="NZ_CP025408.1"/>
</dbReference>
<comment type="similarity">
    <text evidence="1">Belongs to the UPF0102 family.</text>
</comment>
<dbReference type="KEGG" id="paro:CUV01_02565"/>
<name>A0A2K9EZV7_9RHOB</name>
<sequence length="107" mass="11797">MAEHSVAARYELQGCSLLESRWRGLAGEIDLIFRDGDEIVFVEVKKSTSHAQASYRLGRQQMDRICLAALEFADGIDGGRAVPMRFDAALVDGLGRVDIIHNAFGMN</sequence>
<keyword evidence="3" id="KW-1185">Reference proteome</keyword>
<evidence type="ECO:0000256" key="1">
    <source>
        <dbReference type="ARBA" id="ARBA00006738"/>
    </source>
</evidence>
<evidence type="ECO:0000313" key="2">
    <source>
        <dbReference type="EMBL" id="AUH32421.1"/>
    </source>
</evidence>
<dbReference type="Gene3D" id="3.40.1350.10">
    <property type="match status" value="1"/>
</dbReference>
<dbReference type="Pfam" id="PF02021">
    <property type="entry name" value="UPF0102"/>
    <property type="match status" value="1"/>
</dbReference>
<dbReference type="InterPro" id="IPR011856">
    <property type="entry name" value="tRNA_endonuc-like_dom_sf"/>
</dbReference>
<dbReference type="Proteomes" id="UP000233742">
    <property type="component" value="Chromosome"/>
</dbReference>
<dbReference type="InterPro" id="IPR011335">
    <property type="entry name" value="Restrct_endonuc-II-like"/>
</dbReference>
<dbReference type="OrthoDB" id="9812968at2"/>
<gene>
    <name evidence="2" type="ORF">CUV01_02565</name>
</gene>
<accession>A0A2K9EZV7</accession>
<evidence type="ECO:0008006" key="4">
    <source>
        <dbReference type="Google" id="ProtNLM"/>
    </source>
</evidence>
<dbReference type="EMBL" id="CP025408">
    <property type="protein sequence ID" value="AUH32421.1"/>
    <property type="molecule type" value="Genomic_DNA"/>
</dbReference>
<dbReference type="SUPFAM" id="SSF52980">
    <property type="entry name" value="Restriction endonuclease-like"/>
    <property type="match status" value="1"/>
</dbReference>
<dbReference type="GO" id="GO:0003676">
    <property type="term" value="F:nucleic acid binding"/>
    <property type="evidence" value="ECO:0007669"/>
    <property type="project" value="InterPro"/>
</dbReference>
<dbReference type="PANTHER" id="PTHR34039">
    <property type="entry name" value="UPF0102 PROTEIN YRAN"/>
    <property type="match status" value="1"/>
</dbReference>
<dbReference type="InterPro" id="IPR003509">
    <property type="entry name" value="UPF0102_YraN-like"/>
</dbReference>